<reference evidence="3" key="1">
    <citation type="journal article" date="2015" name="Genome Announc.">
        <title>Genome sequence of the AIDS-associated pathogen Penicillium marneffei (ATCC18224) and its near taxonomic relative Talaromyces stipitatus (ATCC10500).</title>
        <authorList>
            <person name="Nierman W.C."/>
            <person name="Fedorova-Abrams N.D."/>
            <person name="Andrianopoulos A."/>
        </authorList>
    </citation>
    <scope>NUCLEOTIDE SEQUENCE [LARGE SCALE GENOMIC DNA]</scope>
    <source>
        <strain evidence="3">ATCC 18224 / CBS 334.59 / QM 7333</strain>
    </source>
</reference>
<sequence length="391" mass="45508">MEAEGFLYARQEEEMARLFGSEDGTEAYTTEDPLSDHNSNRKRTRRRWFENTKPERDLIKETTTTRRRNLSRLLYRAFLIEERRKSELLQRREDQSTDEDENRNLSVGLRSRDFITAWPLRPRDFQPEGYQLHQKSLLIRHTQDKARSRRTERALVDLSGLRPNAVPDKQAATSSSDDDESPSDASVAGPDAITELIQNLYSIKSESDPRPSAQMEEVLLARLMRISKEKFRKRIHTAQLPTNGFDTSADDRLMTNQLRPLTRNLIACLNIFLRGMDDQAFGRGKRRLHYNDWQTVMMVASQQGWPKEILERATKRCNAIFKGGLQPEKDTKMLQPHVQSPFTIEEPQQEATPDKKRLLCSVKTCVRHRIAFAQMQSLKEHMDRNHPENST</sequence>
<gene>
    <name evidence="2" type="ORF">PMAA_008910</name>
</gene>
<dbReference type="Proteomes" id="UP000001294">
    <property type="component" value="Unassembled WGS sequence"/>
</dbReference>
<feature type="region of interest" description="Disordered" evidence="1">
    <location>
        <begin position="24"/>
        <end position="43"/>
    </location>
</feature>
<dbReference type="EMBL" id="DS995906">
    <property type="protein sequence ID" value="EEA18603.1"/>
    <property type="molecule type" value="Genomic_DNA"/>
</dbReference>
<evidence type="ECO:0000256" key="1">
    <source>
        <dbReference type="SAM" id="MobiDB-lite"/>
    </source>
</evidence>
<dbReference type="HOGENOM" id="CLU_706176_0_0_1"/>
<dbReference type="VEuPathDB" id="FungiDB:PMAA_008910"/>
<feature type="compositionally biased region" description="Basic and acidic residues" evidence="1">
    <location>
        <begin position="141"/>
        <end position="155"/>
    </location>
</feature>
<evidence type="ECO:0000313" key="2">
    <source>
        <dbReference type="EMBL" id="EEA18603.1"/>
    </source>
</evidence>
<dbReference type="STRING" id="441960.B6QUE8"/>
<dbReference type="PhylomeDB" id="B6QUE8"/>
<organism evidence="2 3">
    <name type="scientific">Talaromyces marneffei (strain ATCC 18224 / CBS 334.59 / QM 7333)</name>
    <name type="common">Penicillium marneffei</name>
    <dbReference type="NCBI Taxonomy" id="441960"/>
    <lineage>
        <taxon>Eukaryota</taxon>
        <taxon>Fungi</taxon>
        <taxon>Dikarya</taxon>
        <taxon>Ascomycota</taxon>
        <taxon>Pezizomycotina</taxon>
        <taxon>Eurotiomycetes</taxon>
        <taxon>Eurotiomycetidae</taxon>
        <taxon>Eurotiales</taxon>
        <taxon>Trichocomaceae</taxon>
        <taxon>Talaromyces</taxon>
        <taxon>Talaromyces sect. Talaromyces</taxon>
    </lineage>
</organism>
<feature type="region of interest" description="Disordered" evidence="1">
    <location>
        <begin position="141"/>
        <end position="188"/>
    </location>
</feature>
<accession>B6QUE8</accession>
<dbReference type="OrthoDB" id="5412288at2759"/>
<evidence type="ECO:0000313" key="3">
    <source>
        <dbReference type="Proteomes" id="UP000001294"/>
    </source>
</evidence>
<name>B6QUE8_TALMQ</name>
<dbReference type="AlphaFoldDB" id="B6QUE8"/>
<protein>
    <recommendedName>
        <fullName evidence="4">Rrn9 domain-containing protein</fullName>
    </recommendedName>
</protein>
<evidence type="ECO:0008006" key="4">
    <source>
        <dbReference type="Google" id="ProtNLM"/>
    </source>
</evidence>
<keyword evidence="3" id="KW-1185">Reference proteome</keyword>
<proteinExistence type="predicted"/>